<gene>
    <name evidence="3" type="ORF">OS493_036110</name>
</gene>
<organism evidence="3 4">
    <name type="scientific">Desmophyllum pertusum</name>
    <dbReference type="NCBI Taxonomy" id="174260"/>
    <lineage>
        <taxon>Eukaryota</taxon>
        <taxon>Metazoa</taxon>
        <taxon>Cnidaria</taxon>
        <taxon>Anthozoa</taxon>
        <taxon>Hexacorallia</taxon>
        <taxon>Scleractinia</taxon>
        <taxon>Caryophylliina</taxon>
        <taxon>Caryophylliidae</taxon>
        <taxon>Desmophyllum</taxon>
    </lineage>
</organism>
<evidence type="ECO:0000259" key="2">
    <source>
        <dbReference type="Pfam" id="PF13837"/>
    </source>
</evidence>
<feature type="region of interest" description="Disordered" evidence="1">
    <location>
        <begin position="52"/>
        <end position="86"/>
    </location>
</feature>
<protein>
    <recommendedName>
        <fullName evidence="2">Myb/SANT-like DNA-binding domain-containing protein</fullName>
    </recommendedName>
</protein>
<name>A0A9X0CE57_9CNID</name>
<sequence>MASTMAAYECSICHIITYDLQVLMNHRYDAGNIFQSEDIVGTIANYGEDEIINSPIPDETQMRATASRPSTPSSINSSDSDQSSAYGANTGSYDKLVRWEDAHVKLLIASWKKFKPLFKGKKTKKEIFDLIAFEFNKNCKEKVYGDQCLRKWGRLVGQHKEVEDHNKKTGNERKDWKFHDLMSECLNNDVSINPACTMESTAANVHFPRNISDQGCGDDEDDEDDSDEGLEAPQMKKKRCRKRPKSRSSAAEMLDFLQSYSEKREKVEEEKLKIVKEMKQEKKSFLTSF</sequence>
<evidence type="ECO:0000256" key="1">
    <source>
        <dbReference type="SAM" id="MobiDB-lite"/>
    </source>
</evidence>
<dbReference type="AlphaFoldDB" id="A0A9X0CE57"/>
<feature type="compositionally biased region" description="Basic residues" evidence="1">
    <location>
        <begin position="235"/>
        <end position="246"/>
    </location>
</feature>
<evidence type="ECO:0000313" key="3">
    <source>
        <dbReference type="EMBL" id="KAJ7319467.1"/>
    </source>
</evidence>
<feature type="compositionally biased region" description="Low complexity" evidence="1">
    <location>
        <begin position="67"/>
        <end position="84"/>
    </location>
</feature>
<accession>A0A9X0CE57</accession>
<dbReference type="OrthoDB" id="7554889at2759"/>
<comment type="caution">
    <text evidence="3">The sequence shown here is derived from an EMBL/GenBank/DDBJ whole genome shotgun (WGS) entry which is preliminary data.</text>
</comment>
<dbReference type="PANTHER" id="PTHR47595:SF1">
    <property type="entry name" value="MYB_SANT-LIKE DNA-BINDING DOMAIN-CONTAINING PROTEIN"/>
    <property type="match status" value="1"/>
</dbReference>
<dbReference type="Pfam" id="PF13837">
    <property type="entry name" value="Myb_DNA-bind_4"/>
    <property type="match status" value="1"/>
</dbReference>
<proteinExistence type="predicted"/>
<evidence type="ECO:0000313" key="4">
    <source>
        <dbReference type="Proteomes" id="UP001163046"/>
    </source>
</evidence>
<reference evidence="3" key="1">
    <citation type="submission" date="2023-01" db="EMBL/GenBank/DDBJ databases">
        <title>Genome assembly of the deep-sea coral Lophelia pertusa.</title>
        <authorList>
            <person name="Herrera S."/>
            <person name="Cordes E."/>
        </authorList>
    </citation>
    <scope>NUCLEOTIDE SEQUENCE</scope>
    <source>
        <strain evidence="3">USNM1676648</strain>
        <tissue evidence="3">Polyp</tissue>
    </source>
</reference>
<dbReference type="InterPro" id="IPR044822">
    <property type="entry name" value="Myb_DNA-bind_4"/>
</dbReference>
<dbReference type="Proteomes" id="UP001163046">
    <property type="component" value="Unassembled WGS sequence"/>
</dbReference>
<dbReference type="Gene3D" id="1.10.10.60">
    <property type="entry name" value="Homeodomain-like"/>
    <property type="match status" value="1"/>
</dbReference>
<feature type="compositionally biased region" description="Acidic residues" evidence="1">
    <location>
        <begin position="216"/>
        <end position="230"/>
    </location>
</feature>
<feature type="region of interest" description="Disordered" evidence="1">
    <location>
        <begin position="208"/>
        <end position="265"/>
    </location>
</feature>
<keyword evidence="4" id="KW-1185">Reference proteome</keyword>
<feature type="domain" description="Myb/SANT-like DNA-binding" evidence="2">
    <location>
        <begin position="98"/>
        <end position="184"/>
    </location>
</feature>
<dbReference type="EMBL" id="MU827835">
    <property type="protein sequence ID" value="KAJ7319467.1"/>
    <property type="molecule type" value="Genomic_DNA"/>
</dbReference>
<dbReference type="PANTHER" id="PTHR47595">
    <property type="entry name" value="HEAT SHOCK 70 KDA PROTEIN 14"/>
    <property type="match status" value="1"/>
</dbReference>